<dbReference type="Proteomes" id="UP000021053">
    <property type="component" value="Unassembled WGS sequence"/>
</dbReference>
<feature type="region of interest" description="Disordered" evidence="1">
    <location>
        <begin position="114"/>
        <end position="139"/>
    </location>
</feature>
<feature type="compositionally biased region" description="Basic and acidic residues" evidence="1">
    <location>
        <begin position="114"/>
        <end position="123"/>
    </location>
</feature>
<protein>
    <submittedName>
        <fullName evidence="2">Uncharacterized protein</fullName>
    </submittedName>
</protein>
<evidence type="ECO:0000313" key="3">
    <source>
        <dbReference type="Proteomes" id="UP000021053"/>
    </source>
</evidence>
<evidence type="ECO:0000256" key="1">
    <source>
        <dbReference type="SAM" id="MobiDB-lite"/>
    </source>
</evidence>
<dbReference type="HOGENOM" id="CLU_1841794_0_0_11"/>
<reference evidence="2 3" key="1">
    <citation type="submission" date="2013-07" db="EMBL/GenBank/DDBJ databases">
        <authorList>
            <consortium name="DOE Joint Genome Institute"/>
            <person name="Eisen J."/>
            <person name="Huntemann M."/>
            <person name="Han J."/>
            <person name="Chen A."/>
            <person name="Kyrpides N."/>
            <person name="Mavromatis K."/>
            <person name="Markowitz V."/>
            <person name="Palaniappan K."/>
            <person name="Ivanova N."/>
            <person name="Schaumberg A."/>
            <person name="Pati A."/>
            <person name="Liolios K."/>
            <person name="Nordberg H.P."/>
            <person name="Cantor M.N."/>
            <person name="Hua S.X."/>
            <person name="Woyke T."/>
        </authorList>
    </citation>
    <scope>NUCLEOTIDE SEQUENCE [LARGE SCALE GENOMIC DNA]</scope>
    <source>
        <strain evidence="2 3">DSM 44712</strain>
    </source>
</reference>
<dbReference type="EMBL" id="JFBT01000001">
    <property type="protein sequence ID" value="EXG79857.1"/>
    <property type="molecule type" value="Genomic_DNA"/>
</dbReference>
<keyword evidence="3" id="KW-1185">Reference proteome</keyword>
<evidence type="ECO:0000313" key="2">
    <source>
        <dbReference type="EMBL" id="EXG79857.1"/>
    </source>
</evidence>
<dbReference type="RefSeq" id="WP_051569731.1">
    <property type="nucleotide sequence ID" value="NZ_KK073874.1"/>
</dbReference>
<name>A0A010ZRL5_9ACTN</name>
<dbReference type="AlphaFoldDB" id="A0A010ZRL5"/>
<dbReference type="OrthoDB" id="5188793at2"/>
<sequence>MSASGQDLGVQLYGLLVAAKNHLLEIAGQYGVALAALDASGYGASGAFSRPAELGGGFYGPVYQPLADLREELAQALTTTKENLGLTADALVLATQVYADSDAEAAAEFHRLLTDQAHGEPRPGDNGVVPPPGASGGRP</sequence>
<comment type="caution">
    <text evidence="2">The sequence shown here is derived from an EMBL/GenBank/DDBJ whole genome shotgun (WGS) entry which is preliminary data.</text>
</comment>
<accession>A0A010ZRL5</accession>
<gene>
    <name evidence="2" type="ORF">CryarDRAFT_0905</name>
</gene>
<proteinExistence type="predicted"/>
<organism evidence="2 3">
    <name type="scientific">Cryptosporangium arvum DSM 44712</name>
    <dbReference type="NCBI Taxonomy" id="927661"/>
    <lineage>
        <taxon>Bacteria</taxon>
        <taxon>Bacillati</taxon>
        <taxon>Actinomycetota</taxon>
        <taxon>Actinomycetes</taxon>
        <taxon>Cryptosporangiales</taxon>
        <taxon>Cryptosporangiaceae</taxon>
        <taxon>Cryptosporangium</taxon>
    </lineage>
</organism>